<feature type="signal peptide" evidence="1">
    <location>
        <begin position="1"/>
        <end position="24"/>
    </location>
</feature>
<evidence type="ECO:0000256" key="1">
    <source>
        <dbReference type="SAM" id="SignalP"/>
    </source>
</evidence>
<dbReference type="PROSITE" id="PS51257">
    <property type="entry name" value="PROKAR_LIPOPROTEIN"/>
    <property type="match status" value="1"/>
</dbReference>
<dbReference type="EMBL" id="DVMN01000109">
    <property type="protein sequence ID" value="HIU21762.1"/>
    <property type="molecule type" value="Genomic_DNA"/>
</dbReference>
<reference evidence="2" key="1">
    <citation type="submission" date="2020-10" db="EMBL/GenBank/DDBJ databases">
        <authorList>
            <person name="Gilroy R."/>
        </authorList>
    </citation>
    <scope>NUCLEOTIDE SEQUENCE</scope>
    <source>
        <strain evidence="2">1063</strain>
    </source>
</reference>
<evidence type="ECO:0000313" key="3">
    <source>
        <dbReference type="Proteomes" id="UP000824088"/>
    </source>
</evidence>
<feature type="non-terminal residue" evidence="2">
    <location>
        <position position="159"/>
    </location>
</feature>
<keyword evidence="1" id="KW-0732">Signal</keyword>
<sequence>MRKKIITVFAVCLLALCLTVVFVACDDNTGGGGGDDKGTLYSIQAPAASDVYTVSGLPEGAYEGDTVTFTVTLTDPENSILTSVKVEYEELEADENGTYSFAMPANAVTVEINAHAFAEQLTDGGVTFAAENPTTITVGGDNGCGYWSEDGPWIDCWKF</sequence>
<dbReference type="Proteomes" id="UP000824088">
    <property type="component" value="Unassembled WGS sequence"/>
</dbReference>
<comment type="caution">
    <text evidence="2">The sequence shown here is derived from an EMBL/GenBank/DDBJ whole genome shotgun (WGS) entry which is preliminary data.</text>
</comment>
<gene>
    <name evidence="2" type="ORF">IAD51_05995</name>
</gene>
<reference evidence="2" key="2">
    <citation type="journal article" date="2021" name="PeerJ">
        <title>Extensive microbial diversity within the chicken gut microbiome revealed by metagenomics and culture.</title>
        <authorList>
            <person name="Gilroy R."/>
            <person name="Ravi A."/>
            <person name="Getino M."/>
            <person name="Pursley I."/>
            <person name="Horton D.L."/>
            <person name="Alikhan N.F."/>
            <person name="Baker D."/>
            <person name="Gharbi K."/>
            <person name="Hall N."/>
            <person name="Watson M."/>
            <person name="Adriaenssens E.M."/>
            <person name="Foster-Nyarko E."/>
            <person name="Jarju S."/>
            <person name="Secka A."/>
            <person name="Antonio M."/>
            <person name="Oren A."/>
            <person name="Chaudhuri R.R."/>
            <person name="La Ragione R."/>
            <person name="Hildebrand F."/>
            <person name="Pallen M.J."/>
        </authorList>
    </citation>
    <scope>NUCLEOTIDE SEQUENCE</scope>
    <source>
        <strain evidence="2">1063</strain>
    </source>
</reference>
<feature type="chain" id="PRO_5038571387" evidence="1">
    <location>
        <begin position="25"/>
        <end position="159"/>
    </location>
</feature>
<accession>A0A9D1HTK1</accession>
<proteinExistence type="predicted"/>
<evidence type="ECO:0000313" key="2">
    <source>
        <dbReference type="EMBL" id="HIU21762.1"/>
    </source>
</evidence>
<organism evidence="2 3">
    <name type="scientific">Candidatus Limadaptatus stercorigallinarum</name>
    <dbReference type="NCBI Taxonomy" id="2840845"/>
    <lineage>
        <taxon>Bacteria</taxon>
        <taxon>Bacillati</taxon>
        <taxon>Bacillota</taxon>
        <taxon>Clostridia</taxon>
        <taxon>Eubacteriales</taxon>
        <taxon>Candidatus Limadaptatus</taxon>
    </lineage>
</organism>
<name>A0A9D1HTK1_9FIRM</name>
<protein>
    <submittedName>
        <fullName evidence="2">Uncharacterized protein</fullName>
    </submittedName>
</protein>
<dbReference type="AlphaFoldDB" id="A0A9D1HTK1"/>